<dbReference type="PROSITE" id="PS50111">
    <property type="entry name" value="CHEMOTAXIS_TRANSDUC_2"/>
    <property type="match status" value="1"/>
</dbReference>
<dbReference type="Pfam" id="PF08376">
    <property type="entry name" value="NIT"/>
    <property type="match status" value="1"/>
</dbReference>
<dbReference type="SUPFAM" id="SSF58104">
    <property type="entry name" value="Methyl-accepting chemotaxis protein (MCP) signaling domain"/>
    <property type="match status" value="1"/>
</dbReference>
<dbReference type="InterPro" id="IPR013587">
    <property type="entry name" value="Nitrate/nitrite_sensing"/>
</dbReference>
<dbReference type="Pfam" id="PF00015">
    <property type="entry name" value="MCPsignal"/>
    <property type="match status" value="1"/>
</dbReference>
<feature type="domain" description="NIT" evidence="4">
    <location>
        <begin position="47"/>
        <end position="295"/>
    </location>
</feature>
<evidence type="ECO:0000256" key="2">
    <source>
        <dbReference type="SAM" id="Phobius"/>
    </source>
</evidence>
<feature type="domain" description="Methyl-accepting transducer" evidence="3">
    <location>
        <begin position="384"/>
        <end position="641"/>
    </location>
</feature>
<evidence type="ECO:0000259" key="4">
    <source>
        <dbReference type="PROSITE" id="PS50906"/>
    </source>
</evidence>
<evidence type="ECO:0000313" key="5">
    <source>
        <dbReference type="EMBL" id="SFV66430.1"/>
    </source>
</evidence>
<feature type="transmembrane region" description="Helical" evidence="2">
    <location>
        <begin position="304"/>
        <end position="324"/>
    </location>
</feature>
<accession>A0A1W1CKK3</accession>
<dbReference type="GO" id="GO:0016020">
    <property type="term" value="C:membrane"/>
    <property type="evidence" value="ECO:0007669"/>
    <property type="project" value="InterPro"/>
</dbReference>
<feature type="transmembrane region" description="Helical" evidence="2">
    <location>
        <begin position="7"/>
        <end position="30"/>
    </location>
</feature>
<dbReference type="PROSITE" id="PS50906">
    <property type="entry name" value="NIT"/>
    <property type="match status" value="1"/>
</dbReference>
<dbReference type="PANTHER" id="PTHR32089:SF112">
    <property type="entry name" value="LYSOZYME-LIKE PROTEIN-RELATED"/>
    <property type="match status" value="1"/>
</dbReference>
<dbReference type="InterPro" id="IPR010910">
    <property type="entry name" value="Nitrate/nitrite_sensing_bac"/>
</dbReference>
<keyword evidence="2" id="KW-0812">Transmembrane</keyword>
<evidence type="ECO:0000259" key="3">
    <source>
        <dbReference type="PROSITE" id="PS50111"/>
    </source>
</evidence>
<dbReference type="SMART" id="SM00283">
    <property type="entry name" value="MA"/>
    <property type="match status" value="1"/>
</dbReference>
<dbReference type="AlphaFoldDB" id="A0A1W1CKK3"/>
<protein>
    <submittedName>
        <fullName evidence="5">Methyl-accepting chemotaxis protein</fullName>
    </submittedName>
</protein>
<dbReference type="InterPro" id="IPR004089">
    <property type="entry name" value="MCPsignal_dom"/>
</dbReference>
<dbReference type="Gene3D" id="1.10.287.950">
    <property type="entry name" value="Methyl-accepting chemotaxis protein"/>
    <property type="match status" value="1"/>
</dbReference>
<name>A0A1W1CKK3_9ZZZZ</name>
<sequence>MTIKGKLNLITGIVVSFALVIIIATIMTAYQQKAVIDQAKELNVLSQKLSLVIHETQKERGATAGYLSSHGKKFGNILPKQRKQTDMRYSNLKAYIATLNLSEYPSALQKSIHLVLSGLNRLNTIRAKVDNFQISTKSAIKYYTGVNKNILDVVSLTAKLANTPELVKALSAYTNFLKSKERAGIERAVLSATFASDKFSKGMYAKFITLIAQQNAYMDAFLSIANSDAIGMYKRTMDSPVVAQVQRMRAIAQSRHSHFGVDSVVWFKTITKKINLLKKVDDNLAKQNDKLLATIESQYKIHTLITLIGYILFAIVIFIIIMVISRGINRSVKSSLDKIHCISSELDLTCSVVVEGSDEIAQISKALHVMIVAFKETVYEAQDVANANTRESAKLETVVDTLAKNSKQEEHGIQAVNSLVAEVGEKLDIVEDSTITVTEDLETTFNVLDGFIVKLSSVVTSIEDGSQLQQSLVDKVADLTEQAKNIKDVLAIISDIAEQTNLLALNAAIEAARAGEHGRGFAVVADEVRKLAERTQKSLNEISTNVNLITQNVVEIAEETETTSESMNAIAVSAQELIGSSNETKENLSITKEKSTQMMHQSVFIATKTKTLIETMDEIVEVASKNSELRGVVETAVDALTSDAKTLQNALSKFKI</sequence>
<keyword evidence="1" id="KW-0807">Transducer</keyword>
<proteinExistence type="predicted"/>
<gene>
    <name evidence="5" type="ORF">MNB_SM-5-1430</name>
</gene>
<dbReference type="PANTHER" id="PTHR32089">
    <property type="entry name" value="METHYL-ACCEPTING CHEMOTAXIS PROTEIN MCPB"/>
    <property type="match status" value="1"/>
</dbReference>
<evidence type="ECO:0000256" key="1">
    <source>
        <dbReference type="ARBA" id="ARBA00023224"/>
    </source>
</evidence>
<dbReference type="EMBL" id="FPHH01000092">
    <property type="protein sequence ID" value="SFV66430.1"/>
    <property type="molecule type" value="Genomic_DNA"/>
</dbReference>
<reference evidence="5" key="1">
    <citation type="submission" date="2016-10" db="EMBL/GenBank/DDBJ databases">
        <authorList>
            <person name="de Groot N.N."/>
        </authorList>
    </citation>
    <scope>NUCLEOTIDE SEQUENCE</scope>
</reference>
<keyword evidence="2" id="KW-0472">Membrane</keyword>
<dbReference type="GO" id="GO:0007165">
    <property type="term" value="P:signal transduction"/>
    <property type="evidence" value="ECO:0007669"/>
    <property type="project" value="UniProtKB-KW"/>
</dbReference>
<keyword evidence="2" id="KW-1133">Transmembrane helix</keyword>
<organism evidence="5">
    <name type="scientific">hydrothermal vent metagenome</name>
    <dbReference type="NCBI Taxonomy" id="652676"/>
    <lineage>
        <taxon>unclassified sequences</taxon>
        <taxon>metagenomes</taxon>
        <taxon>ecological metagenomes</taxon>
    </lineage>
</organism>